<keyword evidence="2" id="KW-0945">Host-virus interaction</keyword>
<keyword evidence="4" id="KW-1185">Reference proteome</keyword>
<evidence type="ECO:0000256" key="1">
    <source>
        <dbReference type="ARBA" id="ARBA00004328"/>
    </source>
</evidence>
<dbReference type="InterPro" id="IPR022741">
    <property type="entry name" value="Phage_B103_Gp8"/>
</dbReference>
<dbReference type="Gene3D" id="6.10.140.1630">
    <property type="match status" value="1"/>
</dbReference>
<comment type="subcellular location">
    <subcellularLocation>
        <location evidence="1">Virion</location>
    </subcellularLocation>
</comment>
<proteinExistence type="predicted"/>
<reference evidence="3 4" key="1">
    <citation type="journal article" date="2021" name="Sci. Rep.">
        <title>The distribution of antibiotic resistance genes in chicken gut microbiota commensals.</title>
        <authorList>
            <person name="Juricova H."/>
            <person name="Matiasovicova J."/>
            <person name="Kubasova T."/>
            <person name="Cejkova D."/>
            <person name="Rychlik I."/>
        </authorList>
    </citation>
    <scope>NUCLEOTIDE SEQUENCE [LARGE SCALE GENOMIC DNA]</scope>
    <source>
        <strain evidence="3 4">An770</strain>
    </source>
</reference>
<evidence type="ECO:0008006" key="5">
    <source>
        <dbReference type="Google" id="ProtNLM"/>
    </source>
</evidence>
<comment type="caution">
    <text evidence="3">The sequence shown here is derived from an EMBL/GenBank/DDBJ whole genome shotgun (WGS) entry which is preliminary data.</text>
</comment>
<dbReference type="EMBL" id="JACJKH010000027">
    <property type="protein sequence ID" value="MBM6745221.1"/>
    <property type="molecule type" value="Genomic_DNA"/>
</dbReference>
<dbReference type="Pfam" id="PF11133">
    <property type="entry name" value="Phage_head_fibr"/>
    <property type="match status" value="1"/>
</dbReference>
<name>A0ABS2EJR3_9FIRM</name>
<evidence type="ECO:0000313" key="4">
    <source>
        <dbReference type="Proteomes" id="UP000775686"/>
    </source>
</evidence>
<accession>A0ABS2EJR3</accession>
<protein>
    <recommendedName>
        <fullName evidence="5">Head fiber protein</fullName>
    </recommendedName>
</protein>
<organism evidence="3 4">
    <name type="scientific">Drancourtella massiliensis</name>
    <dbReference type="NCBI Taxonomy" id="1632013"/>
    <lineage>
        <taxon>Bacteria</taxon>
        <taxon>Bacillati</taxon>
        <taxon>Bacillota</taxon>
        <taxon>Clostridia</taxon>
        <taxon>Eubacteriales</taxon>
        <taxon>Oscillospiraceae</taxon>
        <taxon>Drancourtella</taxon>
    </lineage>
</organism>
<sequence length="84" mass="8172">MADNWETIKTGIGSGSYELPAATTDTLGGVKKSATVAAVSAADATAAGGAYDQTTAQSAVTLANANKAAINAILTNLKAAGIMA</sequence>
<evidence type="ECO:0000256" key="2">
    <source>
        <dbReference type="ARBA" id="ARBA00022581"/>
    </source>
</evidence>
<gene>
    <name evidence="3" type="ORF">H6A32_13095</name>
</gene>
<evidence type="ECO:0000313" key="3">
    <source>
        <dbReference type="EMBL" id="MBM6745221.1"/>
    </source>
</evidence>
<dbReference type="Proteomes" id="UP000775686">
    <property type="component" value="Unassembled WGS sequence"/>
</dbReference>